<keyword evidence="6" id="KW-0804">Transcription</keyword>
<sequence>MSCSPITSMPPDLIHDNIMDDDLCGLNDTEDFNQDDPPPEQKGPKKRGPKKKKMTKERIVKLKVRRVKANSRERSRMHGLNNALDALREHVPCYSKTQKLSKIETLRLARNYICSLAEILKSGVKPDPVLFAKALSKGLSQNTMNLVAGCLQLNPRTLMPDNKPANYAHFYPQYSCASFTNVTNMVQANLSHYGLPSFSNSCALTEDGASTYSSSTIPGASPLGAGDSPIETAAMPQGTMTSSQYYDQQYPNSPPPPPHPELGMPQMYSSPIKTDPTAQHQQQQQQHLEHQQHPQHPQQHHGHHHHHPHSQQQQHHPAGLSPYAPATPATPSPSMHLNTSASSTEQIQHQQQQHHDSFNDSGVLMDEMNDAPVTDHMMRPIYQMY</sequence>
<protein>
    <submittedName>
        <fullName evidence="10">Neurogenic differentiation factor</fullName>
    </submittedName>
</protein>
<name>A0A7G9UKY0_MALFL</name>
<keyword evidence="7" id="KW-0539">Nucleus</keyword>
<proteinExistence type="evidence at transcript level"/>
<dbReference type="GO" id="GO:0000981">
    <property type="term" value="F:DNA-binding transcription factor activity, RNA polymerase II-specific"/>
    <property type="evidence" value="ECO:0007669"/>
    <property type="project" value="TreeGrafter"/>
</dbReference>
<keyword evidence="5" id="KW-0238">DNA-binding</keyword>
<feature type="compositionally biased region" description="Basic residues" evidence="8">
    <location>
        <begin position="298"/>
        <end position="309"/>
    </location>
</feature>
<dbReference type="SMART" id="SM00353">
    <property type="entry name" value="HLH"/>
    <property type="match status" value="1"/>
</dbReference>
<dbReference type="InterPro" id="IPR011598">
    <property type="entry name" value="bHLH_dom"/>
</dbReference>
<dbReference type="GO" id="GO:0046983">
    <property type="term" value="F:protein dimerization activity"/>
    <property type="evidence" value="ECO:0007669"/>
    <property type="project" value="InterPro"/>
</dbReference>
<gene>
    <name evidence="10" type="primary">NeuroD</name>
</gene>
<dbReference type="PANTHER" id="PTHR19290:SF134">
    <property type="entry name" value="NEUROGENIC DIFFERENTIATION FACTOR 1"/>
    <property type="match status" value="1"/>
</dbReference>
<evidence type="ECO:0000313" key="10">
    <source>
        <dbReference type="EMBL" id="QNN94681.1"/>
    </source>
</evidence>
<organism evidence="10">
    <name type="scientific">Malacoceros fuliginosus</name>
    <name type="common">Polychaete tubeworm</name>
    <name type="synonym">Scolelepis fuliginosa</name>
    <dbReference type="NCBI Taxonomy" id="271776"/>
    <lineage>
        <taxon>Eukaryota</taxon>
        <taxon>Metazoa</taxon>
        <taxon>Spiralia</taxon>
        <taxon>Lophotrochozoa</taxon>
        <taxon>Annelida</taxon>
        <taxon>Polychaeta</taxon>
        <taxon>Sedentaria</taxon>
        <taxon>Canalipalpata</taxon>
        <taxon>Spionida</taxon>
        <taxon>Spionidae</taxon>
        <taxon>Malacoceros</taxon>
    </lineage>
</organism>
<keyword evidence="4" id="KW-0805">Transcription regulation</keyword>
<dbReference type="GO" id="GO:0045944">
    <property type="term" value="P:positive regulation of transcription by RNA polymerase II"/>
    <property type="evidence" value="ECO:0007669"/>
    <property type="project" value="TreeGrafter"/>
</dbReference>
<dbReference type="SUPFAM" id="SSF47459">
    <property type="entry name" value="HLH, helix-loop-helix DNA-binding domain"/>
    <property type="match status" value="1"/>
</dbReference>
<keyword evidence="3" id="KW-0524">Neurogenesis</keyword>
<dbReference type="InterPro" id="IPR022575">
    <property type="entry name" value="NeuroD_DUF"/>
</dbReference>
<reference evidence="10" key="1">
    <citation type="submission" date="2020-08" db="EMBL/GenBank/DDBJ databases">
        <title>The development of early pioneer neurons in the annelid Malacoceros fuliginosus.</title>
        <authorList>
            <person name="Kumar S."/>
            <person name="Tumu S."/>
            <person name="Helm C."/>
            <person name="Hausen H."/>
        </authorList>
    </citation>
    <scope>NUCLEOTIDE SEQUENCE</scope>
</reference>
<feature type="region of interest" description="Disordered" evidence="8">
    <location>
        <begin position="209"/>
        <end position="366"/>
    </location>
</feature>
<dbReference type="EMBL" id="MT901650">
    <property type="protein sequence ID" value="QNN94681.1"/>
    <property type="molecule type" value="mRNA"/>
</dbReference>
<feature type="compositionally biased region" description="Low complexity" evidence="8">
    <location>
        <begin position="242"/>
        <end position="251"/>
    </location>
</feature>
<dbReference type="GO" id="GO:0007423">
    <property type="term" value="P:sensory organ development"/>
    <property type="evidence" value="ECO:0007669"/>
    <property type="project" value="TreeGrafter"/>
</dbReference>
<feature type="domain" description="BHLH" evidence="9">
    <location>
        <begin position="64"/>
        <end position="116"/>
    </location>
</feature>
<dbReference type="AlphaFoldDB" id="A0A7G9UKY0"/>
<dbReference type="Pfam" id="PF12533">
    <property type="entry name" value="Neuro_bHLH"/>
    <property type="match status" value="1"/>
</dbReference>
<evidence type="ECO:0000256" key="1">
    <source>
        <dbReference type="ARBA" id="ARBA00022473"/>
    </source>
</evidence>
<dbReference type="GO" id="GO:0005634">
    <property type="term" value="C:nucleus"/>
    <property type="evidence" value="ECO:0007669"/>
    <property type="project" value="TreeGrafter"/>
</dbReference>
<evidence type="ECO:0000259" key="9">
    <source>
        <dbReference type="PROSITE" id="PS50888"/>
    </source>
</evidence>
<dbReference type="Pfam" id="PF00010">
    <property type="entry name" value="HLH"/>
    <property type="match status" value="1"/>
</dbReference>
<dbReference type="PANTHER" id="PTHR19290">
    <property type="entry name" value="BASIC HELIX-LOOP-HELIX PROTEIN NEUROGENIN-RELATED"/>
    <property type="match status" value="1"/>
</dbReference>
<evidence type="ECO:0000256" key="6">
    <source>
        <dbReference type="ARBA" id="ARBA00023163"/>
    </source>
</evidence>
<feature type="region of interest" description="Disordered" evidence="8">
    <location>
        <begin position="25"/>
        <end position="55"/>
    </location>
</feature>
<feature type="compositionally biased region" description="Polar residues" evidence="8">
    <location>
        <begin position="267"/>
        <end position="278"/>
    </location>
</feature>
<feature type="compositionally biased region" description="Acidic residues" evidence="8">
    <location>
        <begin position="25"/>
        <end position="38"/>
    </location>
</feature>
<feature type="compositionally biased region" description="Basic residues" evidence="8">
    <location>
        <begin position="44"/>
        <end position="55"/>
    </location>
</feature>
<dbReference type="PROSITE" id="PS50888">
    <property type="entry name" value="BHLH"/>
    <property type="match status" value="1"/>
</dbReference>
<feature type="compositionally biased region" description="Polar residues" evidence="8">
    <location>
        <begin position="209"/>
        <end position="218"/>
    </location>
</feature>
<keyword evidence="2" id="KW-0221">Differentiation</keyword>
<dbReference type="GO" id="GO:0061564">
    <property type="term" value="P:axon development"/>
    <property type="evidence" value="ECO:0007669"/>
    <property type="project" value="TreeGrafter"/>
</dbReference>
<evidence type="ECO:0000256" key="7">
    <source>
        <dbReference type="ARBA" id="ARBA00023242"/>
    </source>
</evidence>
<dbReference type="GO" id="GO:0070888">
    <property type="term" value="F:E-box binding"/>
    <property type="evidence" value="ECO:0007669"/>
    <property type="project" value="TreeGrafter"/>
</dbReference>
<feature type="region of interest" description="Disordered" evidence="8">
    <location>
        <begin position="1"/>
        <end position="20"/>
    </location>
</feature>
<feature type="compositionally biased region" description="Low complexity" evidence="8">
    <location>
        <begin position="310"/>
        <end position="334"/>
    </location>
</feature>
<dbReference type="InterPro" id="IPR050359">
    <property type="entry name" value="bHLH_transcription_factors"/>
</dbReference>
<dbReference type="FunFam" id="4.10.280.10:FF:000006">
    <property type="entry name" value="Neurogenic differentiation factor"/>
    <property type="match status" value="1"/>
</dbReference>
<evidence type="ECO:0000256" key="8">
    <source>
        <dbReference type="SAM" id="MobiDB-lite"/>
    </source>
</evidence>
<feature type="compositionally biased region" description="Polar residues" evidence="8">
    <location>
        <begin position="335"/>
        <end position="345"/>
    </location>
</feature>
<evidence type="ECO:0000256" key="2">
    <source>
        <dbReference type="ARBA" id="ARBA00022782"/>
    </source>
</evidence>
<evidence type="ECO:0000256" key="5">
    <source>
        <dbReference type="ARBA" id="ARBA00023125"/>
    </source>
</evidence>
<dbReference type="InterPro" id="IPR036638">
    <property type="entry name" value="HLH_DNA-bd_sf"/>
</dbReference>
<accession>A0A7G9UKY0</accession>
<dbReference type="Gene3D" id="4.10.280.10">
    <property type="entry name" value="Helix-loop-helix DNA-binding domain"/>
    <property type="match status" value="1"/>
</dbReference>
<evidence type="ECO:0000256" key="4">
    <source>
        <dbReference type="ARBA" id="ARBA00023015"/>
    </source>
</evidence>
<dbReference type="CDD" id="cd11427">
    <property type="entry name" value="bHLH_TS_NeuroD"/>
    <property type="match status" value="1"/>
</dbReference>
<keyword evidence="1" id="KW-0217">Developmental protein</keyword>
<evidence type="ECO:0000256" key="3">
    <source>
        <dbReference type="ARBA" id="ARBA00022902"/>
    </source>
</evidence>